<evidence type="ECO:0000256" key="6">
    <source>
        <dbReference type="ARBA" id="ARBA00022840"/>
    </source>
</evidence>
<dbReference type="HOGENOM" id="CLU_358968_0_0_9"/>
<dbReference type="InterPro" id="IPR005467">
    <property type="entry name" value="His_kinase_dom"/>
</dbReference>
<name>A0A089NKK7_9BACL</name>
<keyword evidence="11" id="KW-1185">Reference proteome</keyword>
<dbReference type="OrthoDB" id="9768405at2"/>
<accession>A0A089NKK7</accession>
<keyword evidence="4" id="KW-0547">Nucleotide-binding</keyword>
<keyword evidence="7" id="KW-0902">Two-component regulatory system</keyword>
<evidence type="ECO:0000256" key="7">
    <source>
        <dbReference type="ARBA" id="ARBA00023012"/>
    </source>
</evidence>
<feature type="transmembrane region" description="Helical" evidence="8">
    <location>
        <begin position="208"/>
        <end position="228"/>
    </location>
</feature>
<feature type="transmembrane region" description="Helical" evidence="8">
    <location>
        <begin position="149"/>
        <end position="168"/>
    </location>
</feature>
<proteinExistence type="predicted"/>
<keyword evidence="6" id="KW-0067">ATP-binding</keyword>
<dbReference type="STRING" id="189425.PGRAT_19705"/>
<protein>
    <recommendedName>
        <fullName evidence="2">histidine kinase</fullName>
        <ecNumber evidence="2">2.7.13.3</ecNumber>
    </recommendedName>
</protein>
<dbReference type="RefSeq" id="WP_025708775.1">
    <property type="nucleotide sequence ID" value="NZ_CP009287.1"/>
</dbReference>
<dbReference type="GO" id="GO:0000160">
    <property type="term" value="P:phosphorelay signal transduction system"/>
    <property type="evidence" value="ECO:0007669"/>
    <property type="project" value="UniProtKB-KW"/>
</dbReference>
<organism evidence="10 11">
    <name type="scientific">Paenibacillus graminis</name>
    <dbReference type="NCBI Taxonomy" id="189425"/>
    <lineage>
        <taxon>Bacteria</taxon>
        <taxon>Bacillati</taxon>
        <taxon>Bacillota</taxon>
        <taxon>Bacilli</taxon>
        <taxon>Bacillales</taxon>
        <taxon>Paenibacillaceae</taxon>
        <taxon>Paenibacillus</taxon>
    </lineage>
</organism>
<evidence type="ECO:0000313" key="11">
    <source>
        <dbReference type="Proteomes" id="UP000029500"/>
    </source>
</evidence>
<dbReference type="Pfam" id="PF02518">
    <property type="entry name" value="HATPase_c"/>
    <property type="match status" value="1"/>
</dbReference>
<keyword evidence="8" id="KW-1133">Transmembrane helix</keyword>
<feature type="transmembrane region" description="Helical" evidence="8">
    <location>
        <begin position="334"/>
        <end position="353"/>
    </location>
</feature>
<dbReference type="PRINTS" id="PR00344">
    <property type="entry name" value="BCTRLSENSOR"/>
</dbReference>
<feature type="transmembrane region" description="Helical" evidence="8">
    <location>
        <begin position="12"/>
        <end position="31"/>
    </location>
</feature>
<dbReference type="AlphaFoldDB" id="A0A089NKK7"/>
<dbReference type="SUPFAM" id="SSF55874">
    <property type="entry name" value="ATPase domain of HSP90 chaperone/DNA topoisomerase II/histidine kinase"/>
    <property type="match status" value="1"/>
</dbReference>
<feature type="domain" description="Histidine kinase" evidence="9">
    <location>
        <begin position="673"/>
        <end position="766"/>
    </location>
</feature>
<keyword evidence="8" id="KW-0472">Membrane</keyword>
<evidence type="ECO:0000256" key="5">
    <source>
        <dbReference type="ARBA" id="ARBA00022777"/>
    </source>
</evidence>
<dbReference type="EMBL" id="CP009287">
    <property type="protein sequence ID" value="AIQ69604.1"/>
    <property type="molecule type" value="Genomic_DNA"/>
</dbReference>
<dbReference type="InterPro" id="IPR050482">
    <property type="entry name" value="Sensor_HK_TwoCompSys"/>
</dbReference>
<dbReference type="KEGG" id="pgm:PGRAT_19705"/>
<feature type="transmembrane region" description="Helical" evidence="8">
    <location>
        <begin position="240"/>
        <end position="260"/>
    </location>
</feature>
<evidence type="ECO:0000256" key="3">
    <source>
        <dbReference type="ARBA" id="ARBA00022679"/>
    </source>
</evidence>
<feature type="transmembrane region" description="Helical" evidence="8">
    <location>
        <begin position="174"/>
        <end position="196"/>
    </location>
</feature>
<dbReference type="Gene3D" id="3.30.565.10">
    <property type="entry name" value="Histidine kinase-like ATPase, C-terminal domain"/>
    <property type="match status" value="1"/>
</dbReference>
<evidence type="ECO:0000256" key="4">
    <source>
        <dbReference type="ARBA" id="ARBA00022741"/>
    </source>
</evidence>
<evidence type="ECO:0000256" key="2">
    <source>
        <dbReference type="ARBA" id="ARBA00012438"/>
    </source>
</evidence>
<dbReference type="SUPFAM" id="SSF50156">
    <property type="entry name" value="PDZ domain-like"/>
    <property type="match status" value="1"/>
</dbReference>
<reference evidence="10 11" key="1">
    <citation type="submission" date="2014-08" db="EMBL/GenBank/DDBJ databases">
        <title>Comparative genomics of the Paenibacillus odorifer group.</title>
        <authorList>
            <person name="den Bakker H.C."/>
            <person name="Tsai Y.-C."/>
            <person name="Martin N."/>
            <person name="Korlach J."/>
            <person name="Wiedmann M."/>
        </authorList>
    </citation>
    <scope>NUCLEOTIDE SEQUENCE [LARGE SCALE GENOMIC DNA]</scope>
    <source>
        <strain evidence="10 11">DSM 15220</strain>
    </source>
</reference>
<evidence type="ECO:0000256" key="8">
    <source>
        <dbReference type="SAM" id="Phobius"/>
    </source>
</evidence>
<sequence>MSSLLRHRRLQHCYIYVCLALFIVTSLYIQIRSFATPYSGILVEQNRSLEWTIAGIQNDSIAANWNIAPGDRIVSVDGQPTPKIFTAAQEKMLVGATRIEVLGSTGLPRLFIVKPTIEDKLENGLAFLLELFLIGVGGYAFLKKPGSHLIHRFFLLNVLIASTIITLFSDEIEISSYLFSYCAVWLPYVMLSFYLLFAFRSIYAKFRFLLMGYLAYAFTCSAFTAFFLLRREVYDWVSHLLNIVFIFTLLLMAGITAFYWNKLDRIEQNQLFLLFVGIFTSLMPYVLLYALPELLRGSALIPAEYVLIGLVPVSGTLAYLLVQRQIVDMKFYITRLSVHSLYYSAMLVLFLLAAVWDSLLYAAGLFILFGMLTFGYQRLLLRLQRQENRKTEWLEHQKLRLSLQLAEKKNIRDILKLSADLLHDLIDVEGLTLVYMDDNALPLVYSTGIYLNTLTPGTANMPDNNDWSGSEKYAQVIELSHGTEEPKLGYLCLGLKTNHTLLSAEEHRLVEKFRSEAIQMLLNARQTFRLRQEYEQLNKVQAAHHERRLRDLQTYSHMALEAREAEKIRISYFLHDDLLQNLIFLSRDLEELYDTGKYERERNATWLKCLYDSQRSIRSLSDQLYPHILDKGDLQEALHWLLRDMNRLNEVAVTLQYEAPVPEPFPSFVKTNLFRALRELIVNVFKHAEATEIYVRVWMGKGSLYCIVSDNGKGFSEATARPAAERGSGFGLMSVCDQMEHLGGSADIDSVPGQGTTVTLKLPLVKEITAND</sequence>
<keyword evidence="3" id="KW-0808">Transferase</keyword>
<keyword evidence="8" id="KW-0812">Transmembrane</keyword>
<feature type="transmembrane region" description="Helical" evidence="8">
    <location>
        <begin position="272"/>
        <end position="291"/>
    </location>
</feature>
<dbReference type="EC" id="2.7.13.3" evidence="2"/>
<dbReference type="InterPro" id="IPR036890">
    <property type="entry name" value="HATPase_C_sf"/>
</dbReference>
<dbReference type="InterPro" id="IPR003594">
    <property type="entry name" value="HATPase_dom"/>
</dbReference>
<dbReference type="InterPro" id="IPR004358">
    <property type="entry name" value="Sig_transdc_His_kin-like_C"/>
</dbReference>
<keyword evidence="5" id="KW-0418">Kinase</keyword>
<feature type="transmembrane region" description="Helical" evidence="8">
    <location>
        <begin position="303"/>
        <end position="322"/>
    </location>
</feature>
<dbReference type="InterPro" id="IPR036034">
    <property type="entry name" value="PDZ_sf"/>
</dbReference>
<dbReference type="SMART" id="SM00387">
    <property type="entry name" value="HATPase_c"/>
    <property type="match status" value="1"/>
</dbReference>
<dbReference type="PROSITE" id="PS50109">
    <property type="entry name" value="HIS_KIN"/>
    <property type="match status" value="1"/>
</dbReference>
<dbReference type="PANTHER" id="PTHR24421">
    <property type="entry name" value="NITRATE/NITRITE SENSOR PROTEIN NARX-RELATED"/>
    <property type="match status" value="1"/>
</dbReference>
<dbReference type="GO" id="GO:0005524">
    <property type="term" value="F:ATP binding"/>
    <property type="evidence" value="ECO:0007669"/>
    <property type="project" value="UniProtKB-KW"/>
</dbReference>
<evidence type="ECO:0000313" key="10">
    <source>
        <dbReference type="EMBL" id="AIQ69604.1"/>
    </source>
</evidence>
<dbReference type="CDD" id="cd16917">
    <property type="entry name" value="HATPase_UhpB-NarQ-NarX-like"/>
    <property type="match status" value="1"/>
</dbReference>
<feature type="transmembrane region" description="Helical" evidence="8">
    <location>
        <begin position="359"/>
        <end position="381"/>
    </location>
</feature>
<dbReference type="Proteomes" id="UP000029500">
    <property type="component" value="Chromosome"/>
</dbReference>
<dbReference type="eggNOG" id="COG4585">
    <property type="taxonomic scope" value="Bacteria"/>
</dbReference>
<gene>
    <name evidence="10" type="ORF">PGRAT_19705</name>
</gene>
<comment type="catalytic activity">
    <reaction evidence="1">
        <text>ATP + protein L-histidine = ADP + protein N-phospho-L-histidine.</text>
        <dbReference type="EC" id="2.7.13.3"/>
    </reaction>
</comment>
<dbReference type="GO" id="GO:0004673">
    <property type="term" value="F:protein histidine kinase activity"/>
    <property type="evidence" value="ECO:0007669"/>
    <property type="project" value="UniProtKB-EC"/>
</dbReference>
<evidence type="ECO:0000259" key="9">
    <source>
        <dbReference type="PROSITE" id="PS50109"/>
    </source>
</evidence>
<feature type="transmembrane region" description="Helical" evidence="8">
    <location>
        <begin position="124"/>
        <end position="142"/>
    </location>
</feature>
<evidence type="ECO:0000256" key="1">
    <source>
        <dbReference type="ARBA" id="ARBA00000085"/>
    </source>
</evidence>